<feature type="signal peptide" evidence="2">
    <location>
        <begin position="1"/>
        <end position="20"/>
    </location>
</feature>
<dbReference type="Proteomes" id="UP000218644">
    <property type="component" value="Unassembled WGS sequence"/>
</dbReference>
<dbReference type="PROSITE" id="PS51257">
    <property type="entry name" value="PROKAR_LIPOPROTEIN"/>
    <property type="match status" value="1"/>
</dbReference>
<evidence type="ECO:0000256" key="1">
    <source>
        <dbReference type="SAM" id="MobiDB-lite"/>
    </source>
</evidence>
<proteinExistence type="predicted"/>
<feature type="region of interest" description="Disordered" evidence="1">
    <location>
        <begin position="298"/>
        <end position="319"/>
    </location>
</feature>
<evidence type="ECO:0000313" key="4">
    <source>
        <dbReference type="Proteomes" id="UP000218644"/>
    </source>
</evidence>
<feature type="region of interest" description="Disordered" evidence="1">
    <location>
        <begin position="152"/>
        <end position="191"/>
    </location>
</feature>
<reference evidence="3 4" key="1">
    <citation type="submission" date="2017-08" db="EMBL/GenBank/DDBJ databases">
        <title>WGS of Clinical strains of the CDC Group NO-1 linked to zoonotic infections in humans.</title>
        <authorList>
            <person name="Bernier A.-M."/>
            <person name="Bernard K."/>
        </authorList>
    </citation>
    <scope>NUCLEOTIDE SEQUENCE [LARGE SCALE GENOMIC DNA]</scope>
    <source>
        <strain evidence="3 4">NML79-0751</strain>
    </source>
</reference>
<feature type="compositionally biased region" description="Basic and acidic residues" evidence="1">
    <location>
        <begin position="180"/>
        <end position="191"/>
    </location>
</feature>
<feature type="region of interest" description="Disordered" evidence="1">
    <location>
        <begin position="468"/>
        <end position="492"/>
    </location>
</feature>
<feature type="compositionally biased region" description="Polar residues" evidence="1">
    <location>
        <begin position="468"/>
        <end position="487"/>
    </location>
</feature>
<gene>
    <name evidence="3" type="ORF">CK623_08345</name>
</gene>
<evidence type="ECO:0000313" key="3">
    <source>
        <dbReference type="EMBL" id="PAT39848.1"/>
    </source>
</evidence>
<sequence length="538" mass="59237">MNKRLLLLAWLAGCACPGLAAWDLPAGWSRQSQQPGIVSYSPAGLGGRIFMVVALDPLPMQGQTPQQWTQSMAEQLSQGYGKIAAREALQHKAPLWSATHRIDAQGRTLVATYTALPLDDGRARLVFLVSEQSEALLAQHGQQGAQVLAAALAESQPSQGEAASPLAPPASPAEPVSSGKPERTPEHTRDRSYAGLAADGATIGGAFTFGQYLCQVENGRHPYEVTLELYPNKELRSSMSRLKTGRFSYHPDKGTVNIDEKIHLLNFEYRGQVQMVSVYFKDRQGRAYIRGEDLDEGQGTTCRHVGPSASPSPSEEEAAQAEARRFKWVTPPGQGVQLGQIEAILHSAEFVNDSLGMRLEEEHLLLLKDGWAYTGLRVPPADLDVRASRANEPGKWRRWRKQRGQYQLEKVDAWEDAPGTPARPARADQRLHGAYTASSYHGNIYTSGYAFKDTLYFKRDGTLGSSSSMRGGTTAMNSGTFSANVASDRSDERPVQYRLDGYTLERRYPDGQSTRSLFFFWGEGEQHITINGTTYSQQ</sequence>
<dbReference type="EMBL" id="NSJD01000012">
    <property type="protein sequence ID" value="PAT39848.1"/>
    <property type="molecule type" value="Genomic_DNA"/>
</dbReference>
<dbReference type="AlphaFoldDB" id="A0A2A2AQ44"/>
<accession>A0A2A2AQ44</accession>
<protein>
    <submittedName>
        <fullName evidence="3">Uncharacterized protein</fullName>
    </submittedName>
</protein>
<organism evidence="3 4">
    <name type="scientific">Vandammella animalimorsus</name>
    <dbReference type="NCBI Taxonomy" id="2029117"/>
    <lineage>
        <taxon>Bacteria</taxon>
        <taxon>Pseudomonadati</taxon>
        <taxon>Pseudomonadota</taxon>
        <taxon>Betaproteobacteria</taxon>
        <taxon>Burkholderiales</taxon>
        <taxon>Comamonadaceae</taxon>
        <taxon>Vandammella</taxon>
    </lineage>
</organism>
<keyword evidence="2" id="KW-0732">Signal</keyword>
<feature type="chain" id="PRO_5012245818" evidence="2">
    <location>
        <begin position="21"/>
        <end position="538"/>
    </location>
</feature>
<dbReference type="RefSeq" id="WP_095557105.1">
    <property type="nucleotide sequence ID" value="NZ_NSJD01000012.1"/>
</dbReference>
<evidence type="ECO:0000256" key="2">
    <source>
        <dbReference type="SAM" id="SignalP"/>
    </source>
</evidence>
<name>A0A2A2AQ44_9BURK</name>
<comment type="caution">
    <text evidence="3">The sequence shown here is derived from an EMBL/GenBank/DDBJ whole genome shotgun (WGS) entry which is preliminary data.</text>
</comment>